<feature type="transmembrane region" description="Helical" evidence="5">
    <location>
        <begin position="7"/>
        <end position="26"/>
    </location>
</feature>
<feature type="transmembrane region" description="Helical" evidence="5">
    <location>
        <begin position="145"/>
        <end position="176"/>
    </location>
</feature>
<dbReference type="EC" id="2.1.1.100" evidence="6"/>
<dbReference type="GO" id="GO:0004671">
    <property type="term" value="F:protein C-terminal S-isoprenylcysteine carboxyl O-methyltransferase activity"/>
    <property type="evidence" value="ECO:0007669"/>
    <property type="project" value="UniProtKB-EC"/>
</dbReference>
<organism evidence="6 7">
    <name type="scientific">Microbulbifer halophilus</name>
    <dbReference type="NCBI Taxonomy" id="453963"/>
    <lineage>
        <taxon>Bacteria</taxon>
        <taxon>Pseudomonadati</taxon>
        <taxon>Pseudomonadota</taxon>
        <taxon>Gammaproteobacteria</taxon>
        <taxon>Cellvibrionales</taxon>
        <taxon>Microbulbiferaceae</taxon>
        <taxon>Microbulbifer</taxon>
    </lineage>
</organism>
<dbReference type="Pfam" id="PF04140">
    <property type="entry name" value="ICMT"/>
    <property type="match status" value="1"/>
</dbReference>
<evidence type="ECO:0000256" key="2">
    <source>
        <dbReference type="ARBA" id="ARBA00022692"/>
    </source>
</evidence>
<name>A0ABW5ED61_9GAMM</name>
<evidence type="ECO:0000313" key="7">
    <source>
        <dbReference type="Proteomes" id="UP001597425"/>
    </source>
</evidence>
<reference evidence="7" key="1">
    <citation type="journal article" date="2019" name="Int. J. Syst. Evol. Microbiol.">
        <title>The Global Catalogue of Microorganisms (GCM) 10K type strain sequencing project: providing services to taxonomists for standard genome sequencing and annotation.</title>
        <authorList>
            <consortium name="The Broad Institute Genomics Platform"/>
            <consortium name="The Broad Institute Genome Sequencing Center for Infectious Disease"/>
            <person name="Wu L."/>
            <person name="Ma J."/>
        </authorList>
    </citation>
    <scope>NUCLEOTIDE SEQUENCE [LARGE SCALE GENOMIC DNA]</scope>
    <source>
        <strain evidence="7">KCTC 12848</strain>
    </source>
</reference>
<keyword evidence="7" id="KW-1185">Reference proteome</keyword>
<dbReference type="EC" id="2.1.1.334" evidence="6"/>
<protein>
    <submittedName>
        <fullName evidence="6">Methyltransferase family protein</fullName>
        <ecNumber evidence="6">2.1.1.100</ecNumber>
        <ecNumber evidence="6">2.1.1.334</ecNumber>
    </submittedName>
</protein>
<accession>A0ABW5ED61</accession>
<keyword evidence="2 5" id="KW-0812">Transmembrane</keyword>
<evidence type="ECO:0000313" key="6">
    <source>
        <dbReference type="EMBL" id="MFD2310233.1"/>
    </source>
</evidence>
<evidence type="ECO:0000256" key="1">
    <source>
        <dbReference type="ARBA" id="ARBA00004141"/>
    </source>
</evidence>
<evidence type="ECO:0000256" key="5">
    <source>
        <dbReference type="SAM" id="Phobius"/>
    </source>
</evidence>
<sequence>MAVPAVPLNLILVSLPLLATGGWQRLLPDPRLWLFALAIAAFTFLEGAASRETGPERPPSARAAALPYLAGPALLGVFWLSLYGAAITSPFLAAAGAVALAAGIALRLAAIHTLRRHFTSHVTLALDHRLVTGGLYAQLRHPSELGLLLVALGAALLMGSAPGLLFAAAVLLPLSLYRIRLEDRMLVAAFGERFRRYKGSTPALLPHWRPGAEDH</sequence>
<dbReference type="PANTHER" id="PTHR12714:SF9">
    <property type="entry name" value="PROTEIN-S-ISOPRENYLCYSTEINE O-METHYLTRANSFERASE"/>
    <property type="match status" value="1"/>
</dbReference>
<gene>
    <name evidence="6" type="ORF">ACFSKX_07350</name>
</gene>
<dbReference type="Proteomes" id="UP001597425">
    <property type="component" value="Unassembled WGS sequence"/>
</dbReference>
<proteinExistence type="predicted"/>
<keyword evidence="6" id="KW-0808">Transferase</keyword>
<keyword evidence="3 5" id="KW-1133">Transmembrane helix</keyword>
<keyword evidence="6" id="KW-0489">Methyltransferase</keyword>
<evidence type="ECO:0000256" key="4">
    <source>
        <dbReference type="ARBA" id="ARBA00023136"/>
    </source>
</evidence>
<dbReference type="GO" id="GO:0032259">
    <property type="term" value="P:methylation"/>
    <property type="evidence" value="ECO:0007669"/>
    <property type="project" value="UniProtKB-KW"/>
</dbReference>
<keyword evidence="4 5" id="KW-0472">Membrane</keyword>
<feature type="transmembrane region" description="Helical" evidence="5">
    <location>
        <begin position="61"/>
        <end position="85"/>
    </location>
</feature>
<comment type="caution">
    <text evidence="6">The sequence shown here is derived from an EMBL/GenBank/DDBJ whole genome shotgun (WGS) entry which is preliminary data.</text>
</comment>
<evidence type="ECO:0000256" key="3">
    <source>
        <dbReference type="ARBA" id="ARBA00022989"/>
    </source>
</evidence>
<dbReference type="Gene3D" id="1.20.120.1630">
    <property type="match status" value="1"/>
</dbReference>
<comment type="subcellular location">
    <subcellularLocation>
        <location evidence="1">Membrane</location>
        <topology evidence="1">Multi-pass membrane protein</topology>
    </subcellularLocation>
</comment>
<feature type="transmembrane region" description="Helical" evidence="5">
    <location>
        <begin position="32"/>
        <end position="49"/>
    </location>
</feature>
<dbReference type="InterPro" id="IPR007269">
    <property type="entry name" value="ICMT_MeTrfase"/>
</dbReference>
<feature type="transmembrane region" description="Helical" evidence="5">
    <location>
        <begin position="91"/>
        <end position="110"/>
    </location>
</feature>
<dbReference type="EMBL" id="JBHUJD010000007">
    <property type="protein sequence ID" value="MFD2310233.1"/>
    <property type="molecule type" value="Genomic_DNA"/>
</dbReference>
<dbReference type="PANTHER" id="PTHR12714">
    <property type="entry name" value="PROTEIN-S ISOPRENYLCYSTEINE O-METHYLTRANSFERASE"/>
    <property type="match status" value="1"/>
</dbReference>
<dbReference type="RefSeq" id="WP_265720102.1">
    <property type="nucleotide sequence ID" value="NZ_JAPIVK010000001.1"/>
</dbReference>